<dbReference type="Gene3D" id="3.60.10.10">
    <property type="entry name" value="Endonuclease/exonuclease/phosphatase"/>
    <property type="match status" value="1"/>
</dbReference>
<evidence type="ECO:0000259" key="2">
    <source>
        <dbReference type="Pfam" id="PF14529"/>
    </source>
</evidence>
<dbReference type="InterPro" id="IPR036691">
    <property type="entry name" value="Endo/exonu/phosph_ase_sf"/>
</dbReference>
<dbReference type="OrthoDB" id="411871at2759"/>
<accession>A0A8J2WJ13</accession>
<dbReference type="InterPro" id="IPR005135">
    <property type="entry name" value="Endo/exonuclease/phosphatase"/>
</dbReference>
<dbReference type="GO" id="GO:0008270">
    <property type="term" value="F:zinc ion binding"/>
    <property type="evidence" value="ECO:0007669"/>
    <property type="project" value="InterPro"/>
</dbReference>
<sequence>MSQGDGGDISEPGSATSAITCGFCHKSFKGKKSRKFCSTNCFQDFQKANSKQSANAASFLTQANSDQDVYSTPKSVSKPKRLLSADSSPDVSMSDPKKIRYEDYNSLTEDSELSHLDALTREDICKKLMTAIDFIKTQHERISKLESDLVDVKLAFADAMTLRFVDQRASLTSQPAVPVHSGKPLYSQAVRGQQAPVLVASYSSSAMPPDRISLAGLEKLLDSGAGGPVPASVRQKDNNIFVRLNDPADLDRAKSILESKAGPDSGKIDSVSQLFAKPNSSKGHVKILFNCKETRDLAILNGEVDFFNTTARIVEILLDREVRRCFKCQGYGHVLATCRAPKPSCGKCAGPHLTRDCSSKVASASLAEVILENKFDVILIQEPYAKNSNSPAVSNIPPGYISFHSLSKDHAYGSAVLVRLSLATTFRAVCRSQSNHIAAVDLHTPLGTFRFISAYLRPSISDVVTQFISGIGGILTKLSIVAVDSNALNKIWNSKCTNARGTELESVISDNCLQILNQPLDQLSFVPAGTSFLDLTLAGSSVKSARWFFPSIPSMSDHPYIYFEINQQATSSSPSNSGRTKVRTHHISRINVDQFRGKVSAAIKLLSMQSCESTQSIDLSIEELCAIISSAACSSRTRKLFEPGARNMPWWSKELCGLRHKTRQAFKLWSAQRTEVNKNTFKVLKASYQREVRKAKQGAWKHLCNSNPGSSDLFSALNAASGKLSCISLPAVICIDGIEISEPLAILEKCAQHFFPEPPPSEDAHLPAEKLAESYSFFISFPLIHLPSNNI</sequence>
<organism evidence="3 4">
    <name type="scientific">Daphnia galeata</name>
    <dbReference type="NCBI Taxonomy" id="27404"/>
    <lineage>
        <taxon>Eukaryota</taxon>
        <taxon>Metazoa</taxon>
        <taxon>Ecdysozoa</taxon>
        <taxon>Arthropoda</taxon>
        <taxon>Crustacea</taxon>
        <taxon>Branchiopoda</taxon>
        <taxon>Diplostraca</taxon>
        <taxon>Cladocera</taxon>
        <taxon>Anomopoda</taxon>
        <taxon>Daphniidae</taxon>
        <taxon>Daphnia</taxon>
    </lineage>
</organism>
<dbReference type="EMBL" id="CAKKLH010000286">
    <property type="protein sequence ID" value="CAH0108661.1"/>
    <property type="molecule type" value="Genomic_DNA"/>
</dbReference>
<feature type="domain" description="Endonuclease/exonuclease/phosphatase" evidence="2">
    <location>
        <begin position="450"/>
        <end position="562"/>
    </location>
</feature>
<dbReference type="PANTHER" id="PTHR33273:SF2">
    <property type="entry name" value="ENDONUCLEASE_EXONUCLEASE_PHOSPHATASE DOMAIN-CONTAINING PROTEIN"/>
    <property type="match status" value="1"/>
</dbReference>
<dbReference type="SUPFAM" id="SSF57756">
    <property type="entry name" value="Retrovirus zinc finger-like domains"/>
    <property type="match status" value="1"/>
</dbReference>
<gene>
    <name evidence="3" type="ORF">DGAL_LOCUS12057</name>
</gene>
<keyword evidence="4" id="KW-1185">Reference proteome</keyword>
<dbReference type="Pfam" id="PF14529">
    <property type="entry name" value="Exo_endo_phos_2"/>
    <property type="match status" value="1"/>
</dbReference>
<reference evidence="3" key="1">
    <citation type="submission" date="2021-11" db="EMBL/GenBank/DDBJ databases">
        <authorList>
            <person name="Schell T."/>
        </authorList>
    </citation>
    <scope>NUCLEOTIDE SEQUENCE</scope>
    <source>
        <strain evidence="3">M5</strain>
    </source>
</reference>
<dbReference type="AlphaFoldDB" id="A0A8J2WJ13"/>
<feature type="region of interest" description="Disordered" evidence="1">
    <location>
        <begin position="69"/>
        <end position="96"/>
    </location>
</feature>
<proteinExistence type="predicted"/>
<protein>
    <recommendedName>
        <fullName evidence="2">Endonuclease/exonuclease/phosphatase domain-containing protein</fullName>
    </recommendedName>
</protein>
<evidence type="ECO:0000313" key="4">
    <source>
        <dbReference type="Proteomes" id="UP000789390"/>
    </source>
</evidence>
<dbReference type="Proteomes" id="UP000789390">
    <property type="component" value="Unassembled WGS sequence"/>
</dbReference>
<name>A0A8J2WJ13_9CRUS</name>
<evidence type="ECO:0000313" key="3">
    <source>
        <dbReference type="EMBL" id="CAH0108661.1"/>
    </source>
</evidence>
<dbReference type="InterPro" id="IPR036875">
    <property type="entry name" value="Znf_CCHC_sf"/>
</dbReference>
<dbReference type="GO" id="GO:0003824">
    <property type="term" value="F:catalytic activity"/>
    <property type="evidence" value="ECO:0007669"/>
    <property type="project" value="InterPro"/>
</dbReference>
<dbReference type="PANTHER" id="PTHR33273">
    <property type="entry name" value="DOMAIN-CONTAINING PROTEIN, PUTATIVE-RELATED"/>
    <property type="match status" value="1"/>
</dbReference>
<dbReference type="Gene3D" id="4.10.60.10">
    <property type="entry name" value="Zinc finger, CCHC-type"/>
    <property type="match status" value="1"/>
</dbReference>
<evidence type="ECO:0000256" key="1">
    <source>
        <dbReference type="SAM" id="MobiDB-lite"/>
    </source>
</evidence>
<dbReference type="SUPFAM" id="SSF56219">
    <property type="entry name" value="DNase I-like"/>
    <property type="match status" value="1"/>
</dbReference>
<dbReference type="GO" id="GO:0003676">
    <property type="term" value="F:nucleic acid binding"/>
    <property type="evidence" value="ECO:0007669"/>
    <property type="project" value="InterPro"/>
</dbReference>
<comment type="caution">
    <text evidence="3">The sequence shown here is derived from an EMBL/GenBank/DDBJ whole genome shotgun (WGS) entry which is preliminary data.</text>
</comment>